<dbReference type="EMBL" id="JACENC010000089">
    <property type="protein sequence ID" value="MBA4453741.1"/>
    <property type="molecule type" value="Genomic_DNA"/>
</dbReference>
<name>A0AC60W285_9ARCH</name>
<accession>A0AC60W285</accession>
<reference evidence="1 2" key="1">
    <citation type="journal article" date="2020" name="Appl. Environ. Microbiol.">
        <title>Genomic Characteristics of a Novel Species of Ammonia-Oxidizing Archaea from the Jiulong River Estuary.</title>
        <authorList>
            <person name="Zou D."/>
            <person name="Wan R."/>
            <person name="Han L."/>
            <person name="Xu M.N."/>
            <person name="Liu Y."/>
            <person name="Liu H."/>
            <person name="Kao S.J."/>
            <person name="Li M."/>
        </authorList>
    </citation>
    <scope>NUCLEOTIDE SEQUENCE [LARGE SCALE GENOMIC DNA]</scope>
    <source>
        <strain evidence="1">W2bin3</strain>
    </source>
</reference>
<protein>
    <submittedName>
        <fullName evidence="1">VWA domain-containing protein</fullName>
    </submittedName>
</protein>
<evidence type="ECO:0000313" key="2">
    <source>
        <dbReference type="Proteomes" id="UP000526786"/>
    </source>
</evidence>
<comment type="caution">
    <text evidence="1">The sequence shown here is derived from an EMBL/GenBank/DDBJ whole genome shotgun (WGS) entry which is preliminary data.</text>
</comment>
<evidence type="ECO:0000313" key="1">
    <source>
        <dbReference type="EMBL" id="MBA4453741.1"/>
    </source>
</evidence>
<sequence length="316" mass="34716">MEIHFEYLYALFLLLIIPGLYLLYSKYNSEKKDSIMKFSSLKIVKRSVMGKNFLRKHLPFVLMMGILGLIIIGLANPQIPTLSVENGINLSIVLDGSESMAATDYEPTRLDAAKNAISNLILKMGPQHNVGVILFESGATTVSYLTPDKDKSINALSSIEQGLGATAIGDGLALGIDMASSIPDKKGVVILLSDGVHNSGLVTPEEATEYAKNNNVQIHTIGLGSVEPVFLRDDIYGEPQYAELDEDTLVTIAQQTSGSYYKSLDEQTLNEIFVNLSSNLDYEMEYSTIRDWFIAAAIGLLLIDAYIIYGRYRIVA</sequence>
<organism evidence="1 2">
    <name type="scientific">Candidatus Nitrosomaritimum aestuariumsis</name>
    <dbReference type="NCBI Taxonomy" id="3342354"/>
    <lineage>
        <taxon>Archaea</taxon>
        <taxon>Nitrososphaerota</taxon>
        <taxon>Nitrososphaeria</taxon>
        <taxon>Nitrosopumilales</taxon>
        <taxon>Nitrosopumilaceae</taxon>
        <taxon>Candidatus Nitrosomaritimum</taxon>
    </lineage>
</organism>
<proteinExistence type="predicted"/>
<dbReference type="Proteomes" id="UP000526786">
    <property type="component" value="Unassembled WGS sequence"/>
</dbReference>
<gene>
    <name evidence="1" type="ORF">H2B05_02195</name>
</gene>